<name>A0A8G1EDH4_9RHOB</name>
<sequence length="843" mass="92513">MKLDARRRGLGRLSTAIVAAGLVLILVQPAQAQQSDAPLGSPAATRAIDGLQLPAPGIPFAGKIEPNALQSTPFWQPRIAPPEGAPNVLLILTDDVGFGAPSTFGGVIPTPTLDRVAEMGLRFTNMHSTSLCSPTRAALLTGRNHHSAGFGVIAEQATGYPGYDSVITKDKATIGRILKDNGYNTSWYGKNHNTPGFQISMMGPFDQWPTGMGFDYFYGFMGGDTSQWTPGNLFRNTTQIYPYESETGFNLITAMADEAISYLDQLNTLSPSQPWFVYYAPGGTHAPHHPTKEWVDKITEMHLFDEGWNKLRDQIFANQKKLGVIPADATLTPWPSDLLKDWDKLTADEKKMFIRQANVYAAYLAYTDHEIGRVLDTVEANGDLDNTLIIYISGDNGASAEGTLIGTPNEVASFNGVNVPVEDQLKDFYDIWGTEYTYNHMTVAWSWAFDTPFKWTKQIAGYFGGTKQGMAVAWPGHITDKGGVRTQFAHVIDVLPTILEVAGVQQPAVVDGIPQSPIEGTSFAYAFDVANKDEPSHHRTQYFEMMGEYAIYHEDWMAVTKVQRPSWDTQGATNPDPAGKQTWELYDISKDWTQDRDLAAENPEKLKELQDVFWTEAKKYQVLPLDSSVATRLVEPRPSVTAGRDEFDLTTRMTGISNGVAPSILNASYTYTAEVTVPEGGGDGMLVTQGGRFAGYGFYIDKGKPTFDWNLVGLKQVTWQSPEVLSAGKHEIVFDFKYDGLGIGTLAFNSVEGIGRPGTGTLSVDGKVVATEKMPHTIPLILAWDENMDIGQDTGTPVNDKVYKVPFAFTGTIDSLKLKIDRPVLSDADKAKLEEAMKKASDN</sequence>
<dbReference type="InterPro" id="IPR000917">
    <property type="entry name" value="Sulfatase_N"/>
</dbReference>
<dbReference type="CDD" id="cd16025">
    <property type="entry name" value="PAS_like"/>
    <property type="match status" value="1"/>
</dbReference>
<reference evidence="6" key="1">
    <citation type="submission" date="2021-02" db="EMBL/GenBank/DDBJ databases">
        <title>Rhodobacter shimadae sp. nov., an aerobic anoxygenic phototrophic bacterium isolated from a hot spring.</title>
        <authorList>
            <person name="Muramatsu S."/>
            <person name="Haruta S."/>
            <person name="Hirose S."/>
            <person name="Hanada S."/>
        </authorList>
    </citation>
    <scope>NUCLEOTIDE SEQUENCE</scope>
    <source>
        <strain evidence="6">N10</strain>
    </source>
</reference>
<evidence type="ECO:0000313" key="7">
    <source>
        <dbReference type="Proteomes" id="UP000826300"/>
    </source>
</evidence>
<dbReference type="Gene3D" id="3.40.720.10">
    <property type="entry name" value="Alkaline Phosphatase, subunit A"/>
    <property type="match status" value="1"/>
</dbReference>
<dbReference type="PANTHER" id="PTHR42693:SF43">
    <property type="entry name" value="BLL2667 PROTEIN"/>
    <property type="match status" value="1"/>
</dbReference>
<dbReference type="Proteomes" id="UP000826300">
    <property type="component" value="Chromosome"/>
</dbReference>
<dbReference type="EMBL" id="CP069370">
    <property type="protein sequence ID" value="QYZ71665.1"/>
    <property type="molecule type" value="Genomic_DNA"/>
</dbReference>
<evidence type="ECO:0000256" key="2">
    <source>
        <dbReference type="ARBA" id="ARBA00022723"/>
    </source>
</evidence>
<dbReference type="InterPro" id="IPR024607">
    <property type="entry name" value="Sulfatase_CS"/>
</dbReference>
<feature type="domain" description="Sulfatase N-terminal" evidence="5">
    <location>
        <begin position="86"/>
        <end position="504"/>
    </location>
</feature>
<dbReference type="KEGG" id="nsm:JO391_09310"/>
<gene>
    <name evidence="6" type="ORF">JO391_09310</name>
</gene>
<dbReference type="GO" id="GO:0046872">
    <property type="term" value="F:metal ion binding"/>
    <property type="evidence" value="ECO:0007669"/>
    <property type="project" value="UniProtKB-KW"/>
</dbReference>
<comment type="similarity">
    <text evidence="1">Belongs to the sulfatase family.</text>
</comment>
<dbReference type="InterPro" id="IPR017850">
    <property type="entry name" value="Alkaline_phosphatase_core_sf"/>
</dbReference>
<dbReference type="AlphaFoldDB" id="A0A8G1EDH4"/>
<protein>
    <submittedName>
        <fullName evidence="6">Arylsulfatase</fullName>
    </submittedName>
</protein>
<keyword evidence="4" id="KW-0106">Calcium</keyword>
<keyword evidence="7" id="KW-1185">Reference proteome</keyword>
<proteinExistence type="inferred from homology"/>
<accession>A0A8G1EDH4</accession>
<evidence type="ECO:0000313" key="6">
    <source>
        <dbReference type="EMBL" id="QYZ71665.1"/>
    </source>
</evidence>
<evidence type="ECO:0000256" key="3">
    <source>
        <dbReference type="ARBA" id="ARBA00022801"/>
    </source>
</evidence>
<evidence type="ECO:0000256" key="1">
    <source>
        <dbReference type="ARBA" id="ARBA00008779"/>
    </source>
</evidence>
<dbReference type="Gene3D" id="3.30.1120.10">
    <property type="match status" value="1"/>
</dbReference>
<dbReference type="PANTHER" id="PTHR42693">
    <property type="entry name" value="ARYLSULFATASE FAMILY MEMBER"/>
    <property type="match status" value="1"/>
</dbReference>
<dbReference type="RefSeq" id="WP_220664265.1">
    <property type="nucleotide sequence ID" value="NZ_CP069370.1"/>
</dbReference>
<dbReference type="Pfam" id="PF00884">
    <property type="entry name" value="Sulfatase"/>
    <property type="match status" value="1"/>
</dbReference>
<dbReference type="PROSITE" id="PS00523">
    <property type="entry name" value="SULFATASE_1"/>
    <property type="match status" value="1"/>
</dbReference>
<keyword evidence="3" id="KW-0378">Hydrolase</keyword>
<dbReference type="SUPFAM" id="SSF53649">
    <property type="entry name" value="Alkaline phosphatase-like"/>
    <property type="match status" value="1"/>
</dbReference>
<evidence type="ECO:0000256" key="4">
    <source>
        <dbReference type="ARBA" id="ARBA00022837"/>
    </source>
</evidence>
<dbReference type="InterPro" id="IPR050738">
    <property type="entry name" value="Sulfatase"/>
</dbReference>
<dbReference type="GO" id="GO:0016787">
    <property type="term" value="F:hydrolase activity"/>
    <property type="evidence" value="ECO:0007669"/>
    <property type="project" value="UniProtKB-KW"/>
</dbReference>
<keyword evidence="2" id="KW-0479">Metal-binding</keyword>
<organism evidence="6 7">
    <name type="scientific">Neotabrizicola shimadae</name>
    <dbReference type="NCBI Taxonomy" id="2807096"/>
    <lineage>
        <taxon>Bacteria</taxon>
        <taxon>Pseudomonadati</taxon>
        <taxon>Pseudomonadota</taxon>
        <taxon>Alphaproteobacteria</taxon>
        <taxon>Rhodobacterales</taxon>
        <taxon>Paracoccaceae</taxon>
        <taxon>Neotabrizicola</taxon>
    </lineage>
</organism>
<evidence type="ECO:0000259" key="5">
    <source>
        <dbReference type="Pfam" id="PF00884"/>
    </source>
</evidence>